<organism evidence="4 5">
    <name type="scientific">Symbiodinium microadriaticum</name>
    <name type="common">Dinoflagellate</name>
    <name type="synonym">Zooxanthella microadriatica</name>
    <dbReference type="NCBI Taxonomy" id="2951"/>
    <lineage>
        <taxon>Eukaryota</taxon>
        <taxon>Sar</taxon>
        <taxon>Alveolata</taxon>
        <taxon>Dinophyceae</taxon>
        <taxon>Suessiales</taxon>
        <taxon>Symbiodiniaceae</taxon>
        <taxon>Symbiodinium</taxon>
    </lineage>
</organism>
<feature type="compositionally biased region" description="Basic residues" evidence="3">
    <location>
        <begin position="1038"/>
        <end position="1050"/>
    </location>
</feature>
<sequence length="3002" mass="326449">MGRGKKQPYGQQPWRQPTAGGDRWQDGSYGPTGGGWSLWQGSWKASPKAHPRSGRSSQNNFPAYDEGWQQAAEVMELNTSTSLPRAPPSSASSSGLVHDVQSAINQARKLEGRLKKLQKEALQKGRSWDAWVLKMRNSYAREHERHQNEQRRLAADIKEAEDMTMAAYLQVQDAAFKQQRSTKEAIPPPLAWESAMEVEQEQPDLPTRQELERMLQIVQTRRGEHATPPRPTGAAPISPPGIASGQRMDISPGPPATSDCYPTPPGISPAPTPTTTSGPPDPRALAAVDPPSKGQSALSAKLSEKRRSLRHAMAPFGIGKKAATAQESTETHAASEEAARPPDQALIDDDPDELADLRSPDRLEGPALRKRIRGFFLFGRSMLLLLGLQNLPACVWAIPADYMRAVHAAQDFLQALPDELPFSGFADTSAPSGPFRDIAAEAARDDNEPVVIPKHCIVFQAGFPAHYLLVYENMPCTERAFLRGAYELSRTRMEDHTLHPTEPQIAAGLASLVAVPDWIHNSDKTVFVLDFSYWNGPVFAVADWRYVSLITLAAEARRFAPVPWQVSHGRQDVLLLPAASLFAQPGDVFRFTPADMPRSPRLTLGQMLSDPVLWDVSPAFIPREEVSSAWLVLRSHVTRTPSYPGTSKTELFQLAAESTHSEVNDLHFCFPRRDSPLHEIVYQGRSLRGVLAAEPRSGSGTRFGAFVFVDPRLVGLNPSFRYCPEGWVDLTFFTAYLALTIPNGYRLEASGVLFVDGQVQVSDQCTLQLRFVPCDSAGCATPPAPADRSLADFGLSPAAGRPTHAPTGGHPTEFQREEPERPDPTALLEVTETAPPAGPLQCCHFLIFSVDFQPEAITLQLPVPCVLERAMQTIADSRTADIAFDFDNLLPACPQPDDSFGAILALPEWYSSDAIVLFDVRTIVEDDPGLQVFLRGFSWIAVERGLLDLEQVNASFQDTAPDGYSPNLRGADTEIRLGRTYLRVTFGTLLTVTYVANGDESDDDSSLLSSGPSSDGNPEDAAPAGNLDDGDTAANTPPRRRASSHSRSRSPRPPADNGGDGHDHVCYDSTHTESCATKSDNQSWLASAKVSLEVCLSIFPRLSMNHAVVSLECSYGLPSMLSGFVQGERKDLGFGPSPFFSRCKLLHEPQSSTPALSHLVAGLRRATTRLGLPWRYAAAEDDMLIEDDDEAASTHTASSEELTLLHFVLLSPGRTAKHIAFQHILPATLAEILAQLQAERRPDDRSHFSCVIPASPQPSPGSGVLLALPSWWRTDMTAPCFLCLDVTAIDGRIFTAASPCYVSRRHLLHLADLPLESDIAVHMKDDFWPLPDEAQYHAITGDTFLFLPRGAVAPTLHELGQELLSPRAWSPALTVPAVEVGQHLCLVHENETILCQPTSNSPMMLHAQIAACIGSSRQHLRLFPSNPRINDAALHGVPCRAVLSVCIPQGPLRVPFHGVIIDARAALAGWRSYQALAGRFSCHAVLVDLQHTLPIGWQAGFQGVPPGVDLIDVTPGQVLTVSIEPAPHHGPVAAPASADAPDHRTSTQGTSGPPRASPGQAAASESLARNPIPDAYESHDVARAPHENPFAQRTSSFLTRVFLVLGQNYLPETIEVRLPATTTTELALEQVAASRHPRDAYLLPRLIAVQPQPCASHALILAAPAWPITGALVAFDCRSIGGSVFALQLCGSLTRQELLRAAQIDAGFRGDIYVGNLPWALGDGIAIPLEHGDLVLFQPPQARYHSVADLDDMLQSSAGWRSAFDPAEDAPARTGHHIWIISEQEEILLRVEQERRHQLRSDIARSLSVTTDRLFLQRAHLPLNDLFHRGTHAQHVFAASRELLPAGATGTASPTVCFVDARPLMLTLGWIQCPLGSFDSAPLVTRYASRCPVGWELWLLRSDLRREPIGGLIAVQPGDTFIVCFGPQLGPFAPAAPPPDQGRDDGDEPEDGPGDPAAGGHNDMPPRSPSAPVTSGPSDTGGTLPVSHDASEDSEPPSATLPEHGTDIIGSVLPASLSAGALPGFPMWRCSLDRLSDAAPCMRLAANLPLASWSPLALWCCWDDAVRLGILFEVCVLHRAASTLSEALSTHLREYCRDTSVASNESAVWCYTDGSFTPPSADAACRLGWAVLFYIPETWDILCAWGAVPPELLGPDKQASAFVAECYALLVPNETLFAWLSEGGDSVPKRTFLLRRISPVWVRRIILRVCVKPISLLLVSVHGPHRATEGPLITAFWEETLRLVRHFHKNDFLILGGDCNAAIGSALSESFSDHAAEPEDIAGVALHHLARILDLWGPSTFVEKHHGPTHTYVQKKSGRLCRPDFVLLPASWGAGQISSYTEPGIHVHDIIESMPPIPWQVDWTAEFLECPWIQQLRVLIATQMLHMRKLGQLLRESCRRDRASFLEGLADRISSGPSNDVFAAYHRLLSHRRKKPYQIEPLPTILDAHGNPCLDMKARFQRWRDHFGALEAGIETTFQGLAEAINPADQQAATAPHPADIRQVPSFSLVQRTLAATKTGKAPGIDTLPPELLKAFPAQLTPHLLPLLFKQACHQCLRPALKDVFTGHTSSLQIGGRPGCSVTFGSHLLRAVTAHFSARGVPCYTLFADIASAFYCTVTQLVADSGTDEPDAILDRVTRTMNLTSDDRDALAQHLKEPTALTQAKADPWLQHVACRISSGNWFVLQGDDVPLATGRGSRPGSSCADVLFALLIPRILSTRDRLRNSATCTSAAPTLPWDGEYTLEPCEEDCPHITISDVIWADDIAVPRICPTIHSFRAAAAMEVGSLADACGEYGLSLSFGDTKTACLASVVGPGSRAVKRQLYGPSGLQGVIHALREGGTSTPLTLVASYKHLGVYQAPLGRLGPEIKYRISQARAAFHEARRKVFKNRAISMPRKACILEATVVSKLVQGAGSWPKLSKTDQHAFDATLWSFYRATLCMPRQSDQALSGVACCALVGLPSPEIVLRRARMQYLRQLVGSGPPELWAAVKADGGYCALLK</sequence>
<feature type="region of interest" description="Disordered" evidence="3">
    <location>
        <begin position="1932"/>
        <end position="2006"/>
    </location>
</feature>
<dbReference type="PANTHER" id="PTHR13037">
    <property type="entry name" value="FORMIN"/>
    <property type="match status" value="1"/>
</dbReference>
<protein>
    <submittedName>
        <fullName evidence="4">Uncharacterized protein</fullName>
    </submittedName>
</protein>
<feature type="region of interest" description="Disordered" evidence="3">
    <location>
        <begin position="791"/>
        <end position="822"/>
    </location>
</feature>
<evidence type="ECO:0000313" key="5">
    <source>
        <dbReference type="Proteomes" id="UP000186817"/>
    </source>
</evidence>
<feature type="coiled-coil region" evidence="2">
    <location>
        <begin position="100"/>
        <end position="163"/>
    </location>
</feature>
<dbReference type="SUPFAM" id="SSF56219">
    <property type="entry name" value="DNase I-like"/>
    <property type="match status" value="1"/>
</dbReference>
<name>A0A1Q9CPE5_SYMMI</name>
<keyword evidence="2" id="KW-0175">Coiled coil</keyword>
<accession>A0A1Q9CPE5</accession>
<feature type="compositionally biased region" description="Low complexity" evidence="3">
    <location>
        <begin position="1006"/>
        <end position="1016"/>
    </location>
</feature>
<evidence type="ECO:0000256" key="2">
    <source>
        <dbReference type="SAM" id="Coils"/>
    </source>
</evidence>
<dbReference type="Proteomes" id="UP000186817">
    <property type="component" value="Unassembled WGS sequence"/>
</dbReference>
<feature type="compositionally biased region" description="Pro residues" evidence="3">
    <location>
        <begin position="262"/>
        <end position="272"/>
    </location>
</feature>
<feature type="region of interest" description="Disordered" evidence="3">
    <location>
        <begin position="1000"/>
        <end position="1065"/>
    </location>
</feature>
<evidence type="ECO:0000256" key="3">
    <source>
        <dbReference type="SAM" id="MobiDB-lite"/>
    </source>
</evidence>
<feature type="compositionally biased region" description="Polar residues" evidence="3">
    <location>
        <begin position="1971"/>
        <end position="1981"/>
    </location>
</feature>
<gene>
    <name evidence="4" type="ORF">AK812_SmicGene34271</name>
</gene>
<feature type="compositionally biased region" description="Low complexity" evidence="3">
    <location>
        <begin position="79"/>
        <end position="94"/>
    </location>
</feature>
<feature type="compositionally biased region" description="Low complexity" evidence="3">
    <location>
        <begin position="1529"/>
        <end position="1539"/>
    </location>
</feature>
<feature type="compositionally biased region" description="Basic and acidic residues" evidence="3">
    <location>
        <begin position="813"/>
        <end position="822"/>
    </location>
</feature>
<keyword evidence="5" id="KW-1185">Reference proteome</keyword>
<feature type="region of interest" description="Disordered" evidence="3">
    <location>
        <begin position="220"/>
        <end position="360"/>
    </location>
</feature>
<feature type="compositionally biased region" description="Basic and acidic residues" evidence="3">
    <location>
        <begin position="329"/>
        <end position="340"/>
    </location>
</feature>
<feature type="region of interest" description="Disordered" evidence="3">
    <location>
        <begin position="1525"/>
        <end position="1566"/>
    </location>
</feature>
<dbReference type="PANTHER" id="PTHR13037:SF24">
    <property type="entry name" value="POLYCOMB PROTEIN PCL-RELATED"/>
    <property type="match status" value="1"/>
</dbReference>
<evidence type="ECO:0000313" key="4">
    <source>
        <dbReference type="EMBL" id="OLP84813.1"/>
    </source>
</evidence>
<comment type="caution">
    <text evidence="4">The sequence shown here is derived from an EMBL/GenBank/DDBJ whole genome shotgun (WGS) entry which is preliminary data.</text>
</comment>
<proteinExistence type="predicted"/>
<dbReference type="InterPro" id="IPR036691">
    <property type="entry name" value="Endo/exonu/phosph_ase_sf"/>
</dbReference>
<dbReference type="EMBL" id="LSRX01001016">
    <property type="protein sequence ID" value="OLP84813.1"/>
    <property type="molecule type" value="Genomic_DNA"/>
</dbReference>
<feature type="region of interest" description="Disordered" evidence="3">
    <location>
        <begin position="1"/>
        <end position="97"/>
    </location>
</feature>
<evidence type="ECO:0000256" key="1">
    <source>
        <dbReference type="ARBA" id="ARBA00022581"/>
    </source>
</evidence>
<keyword evidence="1" id="KW-0945">Host-virus interaction</keyword>
<reference evidence="4 5" key="1">
    <citation type="submission" date="2016-02" db="EMBL/GenBank/DDBJ databases">
        <title>Genome analysis of coral dinoflagellate symbionts highlights evolutionary adaptations to a symbiotic lifestyle.</title>
        <authorList>
            <person name="Aranda M."/>
            <person name="Li Y."/>
            <person name="Liew Y.J."/>
            <person name="Baumgarten S."/>
            <person name="Simakov O."/>
            <person name="Wilson M."/>
            <person name="Piel J."/>
            <person name="Ashoor H."/>
            <person name="Bougouffa S."/>
            <person name="Bajic V.B."/>
            <person name="Ryu T."/>
            <person name="Ravasi T."/>
            <person name="Bayer T."/>
            <person name="Micklem G."/>
            <person name="Kim H."/>
            <person name="Bhak J."/>
            <person name="Lajeunesse T.C."/>
            <person name="Voolstra C.R."/>
        </authorList>
    </citation>
    <scope>NUCLEOTIDE SEQUENCE [LARGE SCALE GENOMIC DNA]</scope>
    <source>
        <strain evidence="4 5">CCMP2467</strain>
    </source>
</reference>
<dbReference type="OrthoDB" id="412793at2759"/>